<reference evidence="1" key="1">
    <citation type="submission" date="2016-02" db="EMBL/GenBank/DDBJ databases">
        <title>Halorhodospira halochloris DSM-1059 complete genome, version 2.</title>
        <authorList>
            <person name="Tsukatani Y."/>
        </authorList>
    </citation>
    <scope>NUCLEOTIDE SEQUENCE</scope>
    <source>
        <strain evidence="1">DSM 1059</strain>
    </source>
</reference>
<proteinExistence type="predicted"/>
<protein>
    <submittedName>
        <fullName evidence="1">Uncharacterized protein</fullName>
    </submittedName>
</protein>
<evidence type="ECO:0000313" key="1">
    <source>
        <dbReference type="EMBL" id="BBE11156.1"/>
    </source>
</evidence>
<gene>
    <name evidence="1" type="ORF">HH1059_20550</name>
</gene>
<sequence>MRECARIREGSMFNVTGPTASPGPGTAKRSLALLGYNRYDREDSQGVFKNENRVQMPAYVKYSGTSISVKPPCRYLF</sequence>
<dbReference type="EMBL" id="AP017372">
    <property type="protein sequence ID" value="BBE11156.1"/>
    <property type="molecule type" value="Genomic_DNA"/>
</dbReference>
<evidence type="ECO:0000313" key="2">
    <source>
        <dbReference type="Proteomes" id="UP000218890"/>
    </source>
</evidence>
<dbReference type="Proteomes" id="UP000218890">
    <property type="component" value="Chromosome"/>
</dbReference>
<organism evidence="1 2">
    <name type="scientific">Halorhodospira halochloris</name>
    <name type="common">Ectothiorhodospira halochloris</name>
    <dbReference type="NCBI Taxonomy" id="1052"/>
    <lineage>
        <taxon>Bacteria</taxon>
        <taxon>Pseudomonadati</taxon>
        <taxon>Pseudomonadota</taxon>
        <taxon>Gammaproteobacteria</taxon>
        <taxon>Chromatiales</taxon>
        <taxon>Ectothiorhodospiraceae</taxon>
        <taxon>Halorhodospira</taxon>
    </lineage>
</organism>
<keyword evidence="2" id="KW-1185">Reference proteome</keyword>
<accession>A0A2Z6EZV3</accession>
<name>A0A2Z6EZV3_HALHR</name>
<dbReference type="KEGG" id="hhk:HH1059_20550"/>
<dbReference type="AlphaFoldDB" id="A0A2Z6EZV3"/>